<dbReference type="SUPFAM" id="SSF158472">
    <property type="entry name" value="HAMP domain-like"/>
    <property type="match status" value="1"/>
</dbReference>
<dbReference type="InterPro" id="IPR036097">
    <property type="entry name" value="HisK_dim/P_sf"/>
</dbReference>
<dbReference type="PRINTS" id="PR00344">
    <property type="entry name" value="BCTRLSENSOR"/>
</dbReference>
<dbReference type="InterPro" id="IPR003660">
    <property type="entry name" value="HAMP_dom"/>
</dbReference>
<dbReference type="PROSITE" id="PS50110">
    <property type="entry name" value="RESPONSE_REGULATORY"/>
    <property type="match status" value="1"/>
</dbReference>
<reference evidence="14 15" key="1">
    <citation type="submission" date="2011-06" db="EMBL/GenBank/DDBJ databases">
        <title>The draft genome of Thiocapsa marina 5811.</title>
        <authorList>
            <consortium name="US DOE Joint Genome Institute (JGI-PGF)"/>
            <person name="Lucas S."/>
            <person name="Han J."/>
            <person name="Cheng J.-F."/>
            <person name="Goodwin L."/>
            <person name="Pitluck S."/>
            <person name="Peters L."/>
            <person name="Land M.L."/>
            <person name="Hauser L."/>
            <person name="Vogl K."/>
            <person name="Liu Z."/>
            <person name="Imhoff J."/>
            <person name="Thiel V."/>
            <person name="Frigaard N.-U."/>
            <person name="Bryant D."/>
            <person name="Woyke T.J."/>
        </authorList>
    </citation>
    <scope>NUCLEOTIDE SEQUENCE [LARGE SCALE GENOMIC DNA]</scope>
    <source>
        <strain evidence="14 15">5811</strain>
    </source>
</reference>
<dbReference type="SMART" id="SM00304">
    <property type="entry name" value="HAMP"/>
    <property type="match status" value="1"/>
</dbReference>
<dbReference type="SMART" id="SM00448">
    <property type="entry name" value="REC"/>
    <property type="match status" value="1"/>
</dbReference>
<feature type="domain" description="Histidine kinase" evidence="11">
    <location>
        <begin position="270"/>
        <end position="492"/>
    </location>
</feature>
<evidence type="ECO:0000256" key="3">
    <source>
        <dbReference type="ARBA" id="ARBA00012438"/>
    </source>
</evidence>
<keyword evidence="10" id="KW-1133">Transmembrane helix</keyword>
<dbReference type="RefSeq" id="WP_007193110.1">
    <property type="nucleotide sequence ID" value="NZ_AFWV01000007.1"/>
</dbReference>
<dbReference type="EMBL" id="AFWV01000007">
    <property type="protein sequence ID" value="EGV18251.1"/>
    <property type="molecule type" value="Genomic_DNA"/>
</dbReference>
<evidence type="ECO:0000259" key="12">
    <source>
        <dbReference type="PROSITE" id="PS50110"/>
    </source>
</evidence>
<dbReference type="InterPro" id="IPR004358">
    <property type="entry name" value="Sig_transdc_His_kin-like_C"/>
</dbReference>
<sequence length="647" mass="69990">MSPGRTGWILSFRGKTVIGIALIEIILLAILVWSSLSYLGDSSARSVAERAVGTAAQFAALAKDAVLSEDLASLETFADEVMLNEHMAYLRIVGYGNLLVQRGGPEVLLRPFEADSEQVRPTDGVFDASAPIREGEIDFGRIELGISTTGQEQLFAEARAHLLSIATIEVVLVALFSILLGTYLTRALDGLRGAAHAIIEGGPGHTVPVRGRDEIADTARAFNTMSERLRRSYTELEASRRRAEAAAEAAEAASVEATRANAAKSRFLAHMSHELRTPLNAILGTLDLAEDWTLPAEQHAQLGLARDAGRALLELINNVLDLSKIESGGMDLHPERADLGALVRAAASMVLPLAQSKDLTLEVELDPRLPHTVSVDPVRLRQVLINLAGNAVKFTDAGRVTLRVKTQCPGEPCQRVRFEVIDSGIGIPPERQARLFDEFTQVNDPLGRDRRGGTGLGLAISQRIVNLMGGSIHVDSEPGRGSCFWFELTLIPAERIVPPEPVRSAPSCRPSDQDARAALPILLVDDNQVNRMVAEATLKKAGYQVRIATNGLEALEAVCGEPVGSVLMDVSMPVMDGIEASRRIRALGGYPGRVPIIAMTAHALKEEEDRCMSAGMDDFITKPFVRANLLAVLARWHGQDTQSRRPR</sequence>
<keyword evidence="4 8" id="KW-0597">Phosphoprotein</keyword>
<evidence type="ECO:0000256" key="5">
    <source>
        <dbReference type="ARBA" id="ARBA00022679"/>
    </source>
</evidence>
<dbReference type="Gene3D" id="6.10.340.10">
    <property type="match status" value="1"/>
</dbReference>
<evidence type="ECO:0000313" key="15">
    <source>
        <dbReference type="Proteomes" id="UP000005459"/>
    </source>
</evidence>
<dbReference type="eggNOG" id="COG5002">
    <property type="taxonomic scope" value="Bacteria"/>
</dbReference>
<feature type="domain" description="Response regulatory" evidence="12">
    <location>
        <begin position="520"/>
        <end position="637"/>
    </location>
</feature>
<keyword evidence="5" id="KW-0808">Transferase</keyword>
<comment type="subcellular location">
    <subcellularLocation>
        <location evidence="2">Membrane</location>
    </subcellularLocation>
</comment>
<feature type="transmembrane region" description="Helical" evidence="10">
    <location>
        <begin position="20"/>
        <end position="40"/>
    </location>
</feature>
<evidence type="ECO:0000256" key="6">
    <source>
        <dbReference type="ARBA" id="ARBA00022777"/>
    </source>
</evidence>
<feature type="coiled-coil region" evidence="9">
    <location>
        <begin position="226"/>
        <end position="260"/>
    </location>
</feature>
<evidence type="ECO:0000313" key="14">
    <source>
        <dbReference type="EMBL" id="EGV18251.1"/>
    </source>
</evidence>
<dbReference type="OrthoDB" id="5563233at2"/>
<dbReference type="SMART" id="SM00387">
    <property type="entry name" value="HATPase_c"/>
    <property type="match status" value="1"/>
</dbReference>
<dbReference type="Pfam" id="PF00512">
    <property type="entry name" value="HisKA"/>
    <property type="match status" value="1"/>
</dbReference>
<evidence type="ECO:0000256" key="7">
    <source>
        <dbReference type="ARBA" id="ARBA00023012"/>
    </source>
</evidence>
<dbReference type="GO" id="GO:0016020">
    <property type="term" value="C:membrane"/>
    <property type="evidence" value="ECO:0007669"/>
    <property type="project" value="UniProtKB-SubCell"/>
</dbReference>
<dbReference type="SUPFAM" id="SSF55874">
    <property type="entry name" value="ATPase domain of HSP90 chaperone/DNA topoisomerase II/histidine kinase"/>
    <property type="match status" value="1"/>
</dbReference>
<evidence type="ECO:0000256" key="9">
    <source>
        <dbReference type="SAM" id="Coils"/>
    </source>
</evidence>
<feature type="modified residue" description="4-aspartylphosphate" evidence="8">
    <location>
        <position position="569"/>
    </location>
</feature>
<dbReference type="InterPro" id="IPR005467">
    <property type="entry name" value="His_kinase_dom"/>
</dbReference>
<dbReference type="Gene3D" id="3.40.50.2300">
    <property type="match status" value="1"/>
</dbReference>
<dbReference type="InterPro" id="IPR003661">
    <property type="entry name" value="HisK_dim/P_dom"/>
</dbReference>
<evidence type="ECO:0000256" key="4">
    <source>
        <dbReference type="ARBA" id="ARBA00022553"/>
    </source>
</evidence>
<evidence type="ECO:0000256" key="2">
    <source>
        <dbReference type="ARBA" id="ARBA00004370"/>
    </source>
</evidence>
<dbReference type="Gene3D" id="3.30.565.10">
    <property type="entry name" value="Histidine kinase-like ATPase, C-terminal domain"/>
    <property type="match status" value="1"/>
</dbReference>
<accession>F9UBD3</accession>
<dbReference type="SUPFAM" id="SSF47384">
    <property type="entry name" value="Homodimeric domain of signal transducing histidine kinase"/>
    <property type="match status" value="1"/>
</dbReference>
<dbReference type="CDD" id="cd00082">
    <property type="entry name" value="HisKA"/>
    <property type="match status" value="1"/>
</dbReference>
<keyword evidence="9" id="KW-0175">Coiled coil</keyword>
<protein>
    <recommendedName>
        <fullName evidence="3">histidine kinase</fullName>
        <ecNumber evidence="3">2.7.13.3</ecNumber>
    </recommendedName>
</protein>
<evidence type="ECO:0000256" key="10">
    <source>
        <dbReference type="SAM" id="Phobius"/>
    </source>
</evidence>
<dbReference type="PANTHER" id="PTHR45339">
    <property type="entry name" value="HYBRID SIGNAL TRANSDUCTION HISTIDINE KINASE J"/>
    <property type="match status" value="1"/>
</dbReference>
<keyword evidence="10" id="KW-0812">Transmembrane</keyword>
<evidence type="ECO:0000256" key="1">
    <source>
        <dbReference type="ARBA" id="ARBA00000085"/>
    </source>
</evidence>
<name>F9UBD3_9GAMM</name>
<dbReference type="Pfam" id="PF00672">
    <property type="entry name" value="HAMP"/>
    <property type="match status" value="1"/>
</dbReference>
<proteinExistence type="predicted"/>
<feature type="domain" description="HAMP" evidence="13">
    <location>
        <begin position="182"/>
        <end position="234"/>
    </location>
</feature>
<dbReference type="Proteomes" id="UP000005459">
    <property type="component" value="Unassembled WGS sequence"/>
</dbReference>
<dbReference type="FunFam" id="3.30.565.10:FF:000010">
    <property type="entry name" value="Sensor histidine kinase RcsC"/>
    <property type="match status" value="1"/>
</dbReference>
<dbReference type="AlphaFoldDB" id="F9UBD3"/>
<keyword evidence="10" id="KW-0472">Membrane</keyword>
<dbReference type="PROSITE" id="PS50109">
    <property type="entry name" value="HIS_KIN"/>
    <property type="match status" value="1"/>
</dbReference>
<dbReference type="InterPro" id="IPR036890">
    <property type="entry name" value="HATPase_C_sf"/>
</dbReference>
<dbReference type="CDD" id="cd17546">
    <property type="entry name" value="REC_hyHK_CKI1_RcsC-like"/>
    <property type="match status" value="1"/>
</dbReference>
<evidence type="ECO:0000259" key="13">
    <source>
        <dbReference type="PROSITE" id="PS50885"/>
    </source>
</evidence>
<dbReference type="Gene3D" id="1.10.287.130">
    <property type="match status" value="1"/>
</dbReference>
<keyword evidence="6 14" id="KW-0418">Kinase</keyword>
<dbReference type="PROSITE" id="PS50885">
    <property type="entry name" value="HAMP"/>
    <property type="match status" value="1"/>
</dbReference>
<keyword evidence="15" id="KW-1185">Reference proteome</keyword>
<feature type="transmembrane region" description="Helical" evidence="10">
    <location>
        <begin position="162"/>
        <end position="184"/>
    </location>
</feature>
<dbReference type="CDD" id="cd16922">
    <property type="entry name" value="HATPase_EvgS-ArcB-TorS-like"/>
    <property type="match status" value="1"/>
</dbReference>
<evidence type="ECO:0000256" key="8">
    <source>
        <dbReference type="PROSITE-ProRule" id="PRU00169"/>
    </source>
</evidence>
<dbReference type="CDD" id="cd06225">
    <property type="entry name" value="HAMP"/>
    <property type="match status" value="1"/>
</dbReference>
<dbReference type="PANTHER" id="PTHR45339:SF5">
    <property type="entry name" value="HISTIDINE KINASE"/>
    <property type="match status" value="1"/>
</dbReference>
<keyword evidence="7" id="KW-0902">Two-component regulatory system</keyword>
<dbReference type="InterPro" id="IPR001789">
    <property type="entry name" value="Sig_transdc_resp-reg_receiver"/>
</dbReference>
<dbReference type="InterPro" id="IPR011006">
    <property type="entry name" value="CheY-like_superfamily"/>
</dbReference>
<dbReference type="eggNOG" id="COG0642">
    <property type="taxonomic scope" value="Bacteria"/>
</dbReference>
<dbReference type="Pfam" id="PF00072">
    <property type="entry name" value="Response_reg"/>
    <property type="match status" value="1"/>
</dbReference>
<dbReference type="GO" id="GO:0000155">
    <property type="term" value="F:phosphorelay sensor kinase activity"/>
    <property type="evidence" value="ECO:0007669"/>
    <property type="project" value="InterPro"/>
</dbReference>
<dbReference type="EC" id="2.7.13.3" evidence="3"/>
<comment type="catalytic activity">
    <reaction evidence="1">
        <text>ATP + protein L-histidine = ADP + protein N-phospho-L-histidine.</text>
        <dbReference type="EC" id="2.7.13.3"/>
    </reaction>
</comment>
<dbReference type="SUPFAM" id="SSF52172">
    <property type="entry name" value="CheY-like"/>
    <property type="match status" value="1"/>
</dbReference>
<gene>
    <name evidence="14" type="ORF">ThimaDRAFT_2235</name>
</gene>
<dbReference type="Pfam" id="PF02518">
    <property type="entry name" value="HATPase_c"/>
    <property type="match status" value="1"/>
</dbReference>
<dbReference type="SMART" id="SM00388">
    <property type="entry name" value="HisKA"/>
    <property type="match status" value="1"/>
</dbReference>
<evidence type="ECO:0000259" key="11">
    <source>
        <dbReference type="PROSITE" id="PS50109"/>
    </source>
</evidence>
<dbReference type="STRING" id="768671.ThimaDRAFT_2235"/>
<organism evidence="14 15">
    <name type="scientific">Thiocapsa marina 5811</name>
    <dbReference type="NCBI Taxonomy" id="768671"/>
    <lineage>
        <taxon>Bacteria</taxon>
        <taxon>Pseudomonadati</taxon>
        <taxon>Pseudomonadota</taxon>
        <taxon>Gammaproteobacteria</taxon>
        <taxon>Chromatiales</taxon>
        <taxon>Chromatiaceae</taxon>
        <taxon>Thiocapsa</taxon>
    </lineage>
</organism>
<dbReference type="InterPro" id="IPR003594">
    <property type="entry name" value="HATPase_dom"/>
</dbReference>